<feature type="domain" description="HTH luxR-type" evidence="2">
    <location>
        <begin position="213"/>
        <end position="278"/>
    </location>
</feature>
<name>A0A2S9Q535_9HYPH</name>
<dbReference type="Gene3D" id="3.40.50.2300">
    <property type="match status" value="1"/>
</dbReference>
<accession>A0A2S9Q535</accession>
<dbReference type="SUPFAM" id="SSF46894">
    <property type="entry name" value="C-terminal effector domain of the bipartite response regulators"/>
    <property type="match status" value="1"/>
</dbReference>
<dbReference type="GO" id="GO:0006355">
    <property type="term" value="P:regulation of DNA-templated transcription"/>
    <property type="evidence" value="ECO:0007669"/>
    <property type="project" value="InterPro"/>
</dbReference>
<dbReference type="PANTHER" id="PTHR45566:SF1">
    <property type="entry name" value="HTH-TYPE TRANSCRIPTIONAL REGULATOR YHJB-RELATED"/>
    <property type="match status" value="1"/>
</dbReference>
<gene>
    <name evidence="3" type="ORF">C5L14_26630</name>
</gene>
<dbReference type="SUPFAM" id="SSF52172">
    <property type="entry name" value="CheY-like"/>
    <property type="match status" value="1"/>
</dbReference>
<dbReference type="PROSITE" id="PS50043">
    <property type="entry name" value="HTH_LUXR_2"/>
    <property type="match status" value="1"/>
</dbReference>
<evidence type="ECO:0000313" key="3">
    <source>
        <dbReference type="EMBL" id="PRH84430.1"/>
    </source>
</evidence>
<dbReference type="PROSITE" id="PS00622">
    <property type="entry name" value="HTH_LUXR_1"/>
    <property type="match status" value="1"/>
</dbReference>
<sequence length="278" mass="30254">MTCLEIETVTDYSASSQALMPFAVGSVLPLKSSSSVVELKRERPMEDSPQDESASGKLDQDLQTRIVIIDENALSRSCLMRCLAASEGNFVAEGYSRIADWEAAGAAMSMSIVLLCATGRKATDTAIRRDLDLVIQAAPEARVILVSDYEEPTEIVAALERGAKGYIAMSSNLDVAIAAIRLVRAGGTFVPASGLLSSRSQGAQASEEGETSGRSRQTVFTQRQLEVIDRLRQGESNKLIAYKLNMGECTVKVHVRNIMRKIKARNRTEIAFLTNELF</sequence>
<dbReference type="AlphaFoldDB" id="A0A2S9Q535"/>
<feature type="region of interest" description="Disordered" evidence="1">
    <location>
        <begin position="38"/>
        <end position="58"/>
    </location>
</feature>
<dbReference type="OrthoDB" id="7272316at2"/>
<dbReference type="CDD" id="cd06170">
    <property type="entry name" value="LuxR_C_like"/>
    <property type="match status" value="1"/>
</dbReference>
<dbReference type="InterPro" id="IPR016032">
    <property type="entry name" value="Sig_transdc_resp-reg_C-effctor"/>
</dbReference>
<keyword evidence="4" id="KW-1185">Reference proteome</keyword>
<dbReference type="SMART" id="SM00421">
    <property type="entry name" value="HTH_LUXR"/>
    <property type="match status" value="1"/>
</dbReference>
<dbReference type="InterPro" id="IPR051015">
    <property type="entry name" value="EvgA-like"/>
</dbReference>
<evidence type="ECO:0000256" key="1">
    <source>
        <dbReference type="SAM" id="MobiDB-lite"/>
    </source>
</evidence>
<proteinExistence type="predicted"/>
<dbReference type="Pfam" id="PF00196">
    <property type="entry name" value="GerE"/>
    <property type="match status" value="1"/>
</dbReference>
<dbReference type="PRINTS" id="PR00038">
    <property type="entry name" value="HTHLUXR"/>
</dbReference>
<evidence type="ECO:0000313" key="4">
    <source>
        <dbReference type="Proteomes" id="UP000237682"/>
    </source>
</evidence>
<reference evidence="3 4" key="1">
    <citation type="submission" date="2018-02" db="EMBL/GenBank/DDBJ databases">
        <title>Whole genome sequencing of endophytic bacterium.</title>
        <authorList>
            <person name="Eedara R."/>
            <person name="Podile A.R."/>
        </authorList>
    </citation>
    <scope>NUCLEOTIDE SEQUENCE [LARGE SCALE GENOMIC DNA]</scope>
    <source>
        <strain evidence="3 4">RP1T</strain>
    </source>
</reference>
<dbReference type="InterPro" id="IPR000792">
    <property type="entry name" value="Tscrpt_reg_LuxR_C"/>
</dbReference>
<dbReference type="PANTHER" id="PTHR45566">
    <property type="entry name" value="HTH-TYPE TRANSCRIPTIONAL REGULATOR YHJB-RELATED"/>
    <property type="match status" value="1"/>
</dbReference>
<comment type="caution">
    <text evidence="3">The sequence shown here is derived from an EMBL/GenBank/DDBJ whole genome shotgun (WGS) entry which is preliminary data.</text>
</comment>
<protein>
    <submittedName>
        <fullName evidence="3">Helix-turn-helix transcriptional regulator</fullName>
    </submittedName>
</protein>
<dbReference type="InterPro" id="IPR011006">
    <property type="entry name" value="CheY-like_superfamily"/>
</dbReference>
<dbReference type="Proteomes" id="UP000237682">
    <property type="component" value="Unassembled WGS sequence"/>
</dbReference>
<organism evidence="3 4">
    <name type="scientific">Labrys okinawensis</name>
    <dbReference type="NCBI Taxonomy" id="346911"/>
    <lineage>
        <taxon>Bacteria</taxon>
        <taxon>Pseudomonadati</taxon>
        <taxon>Pseudomonadota</taxon>
        <taxon>Alphaproteobacteria</taxon>
        <taxon>Hyphomicrobiales</taxon>
        <taxon>Xanthobacteraceae</taxon>
        <taxon>Labrys</taxon>
    </lineage>
</organism>
<evidence type="ECO:0000259" key="2">
    <source>
        <dbReference type="PROSITE" id="PS50043"/>
    </source>
</evidence>
<dbReference type="GO" id="GO:0003677">
    <property type="term" value="F:DNA binding"/>
    <property type="evidence" value="ECO:0007669"/>
    <property type="project" value="InterPro"/>
</dbReference>
<dbReference type="EMBL" id="PUEJ01000013">
    <property type="protein sequence ID" value="PRH84430.1"/>
    <property type="molecule type" value="Genomic_DNA"/>
</dbReference>